<feature type="compositionally biased region" description="Polar residues" evidence="1">
    <location>
        <begin position="1"/>
        <end position="13"/>
    </location>
</feature>
<name>A0ABN1Y530_9ACTN</name>
<protein>
    <submittedName>
        <fullName evidence="2">Uncharacterized protein</fullName>
    </submittedName>
</protein>
<evidence type="ECO:0000313" key="3">
    <source>
        <dbReference type="Proteomes" id="UP001499863"/>
    </source>
</evidence>
<comment type="caution">
    <text evidence="2">The sequence shown here is derived from an EMBL/GenBank/DDBJ whole genome shotgun (WGS) entry which is preliminary data.</text>
</comment>
<keyword evidence="3" id="KW-1185">Reference proteome</keyword>
<proteinExistence type="predicted"/>
<gene>
    <name evidence="2" type="ORF">GCM10009639_32810</name>
</gene>
<dbReference type="Proteomes" id="UP001499863">
    <property type="component" value="Unassembled WGS sequence"/>
</dbReference>
<dbReference type="EMBL" id="BAAAKJ010000178">
    <property type="protein sequence ID" value="GAA1396528.1"/>
    <property type="molecule type" value="Genomic_DNA"/>
</dbReference>
<reference evidence="2 3" key="1">
    <citation type="journal article" date="2019" name="Int. J. Syst. Evol. Microbiol.">
        <title>The Global Catalogue of Microorganisms (GCM) 10K type strain sequencing project: providing services to taxonomists for standard genome sequencing and annotation.</title>
        <authorList>
            <consortium name="The Broad Institute Genomics Platform"/>
            <consortium name="The Broad Institute Genome Sequencing Center for Infectious Disease"/>
            <person name="Wu L."/>
            <person name="Ma J."/>
        </authorList>
    </citation>
    <scope>NUCLEOTIDE SEQUENCE [LARGE SCALE GENOMIC DNA]</scope>
    <source>
        <strain evidence="2 3">JCM 12393</strain>
    </source>
</reference>
<accession>A0ABN1Y530</accession>
<feature type="region of interest" description="Disordered" evidence="1">
    <location>
        <begin position="1"/>
        <end position="61"/>
    </location>
</feature>
<organism evidence="2 3">
    <name type="scientific">Kitasatospora putterlickiae</name>
    <dbReference type="NCBI Taxonomy" id="221725"/>
    <lineage>
        <taxon>Bacteria</taxon>
        <taxon>Bacillati</taxon>
        <taxon>Actinomycetota</taxon>
        <taxon>Actinomycetes</taxon>
        <taxon>Kitasatosporales</taxon>
        <taxon>Streptomycetaceae</taxon>
        <taxon>Kitasatospora</taxon>
    </lineage>
</organism>
<evidence type="ECO:0000313" key="2">
    <source>
        <dbReference type="EMBL" id="GAA1396528.1"/>
    </source>
</evidence>
<sequence>MEATSKYTVTFNDTPGAVPGSGGISMAVSRSPRMSGSSASDGASHTWSEVIPRSGERTPNV</sequence>
<evidence type="ECO:0000256" key="1">
    <source>
        <dbReference type="SAM" id="MobiDB-lite"/>
    </source>
</evidence>
<feature type="compositionally biased region" description="Low complexity" evidence="1">
    <location>
        <begin position="29"/>
        <end position="40"/>
    </location>
</feature>